<proteinExistence type="predicted"/>
<evidence type="ECO:0000313" key="3">
    <source>
        <dbReference type="EMBL" id="GBC61775.1"/>
    </source>
</evidence>
<name>A0A401FXT8_9BACT</name>
<dbReference type="RefSeq" id="WP_231714502.1">
    <property type="nucleotide sequence ID" value="NZ_BEXT01000001.1"/>
</dbReference>
<dbReference type="EMBL" id="BEXT01000001">
    <property type="protein sequence ID" value="GBC61775.1"/>
    <property type="molecule type" value="Genomic_DNA"/>
</dbReference>
<organism evidence="3 4">
    <name type="scientific">Desulfonema ishimotonii</name>
    <dbReference type="NCBI Taxonomy" id="45657"/>
    <lineage>
        <taxon>Bacteria</taxon>
        <taxon>Pseudomonadati</taxon>
        <taxon>Thermodesulfobacteriota</taxon>
        <taxon>Desulfobacteria</taxon>
        <taxon>Desulfobacterales</taxon>
        <taxon>Desulfococcaceae</taxon>
        <taxon>Desulfonema</taxon>
    </lineage>
</organism>
<evidence type="ECO:0000256" key="1">
    <source>
        <dbReference type="SAM" id="SignalP"/>
    </source>
</evidence>
<feature type="chain" id="PRO_5019143683" evidence="1">
    <location>
        <begin position="24"/>
        <end position="252"/>
    </location>
</feature>
<dbReference type="Pfam" id="PF17131">
    <property type="entry name" value="LolA_like"/>
    <property type="match status" value="1"/>
</dbReference>
<keyword evidence="1" id="KW-0732">Signal</keyword>
<dbReference type="Proteomes" id="UP000288096">
    <property type="component" value="Unassembled WGS sequence"/>
</dbReference>
<feature type="domain" description="Uncharacterized protein TP-0789" evidence="2">
    <location>
        <begin position="67"/>
        <end position="248"/>
    </location>
</feature>
<comment type="caution">
    <text evidence="3">The sequence shown here is derived from an EMBL/GenBank/DDBJ whole genome shotgun (WGS) entry which is preliminary data.</text>
</comment>
<keyword evidence="3" id="KW-0449">Lipoprotein</keyword>
<gene>
    <name evidence="3" type="ORF">DENIS_2737</name>
</gene>
<dbReference type="InterPro" id="IPR033399">
    <property type="entry name" value="TP_0789-like"/>
</dbReference>
<evidence type="ECO:0000259" key="2">
    <source>
        <dbReference type="Pfam" id="PF17131"/>
    </source>
</evidence>
<sequence>MLKKMLMCAGLFLSPLFCLSAAAQDADKIVRDSFNYMRGKSSVSTVVMTIRRPDWKREMSIRGWTRGEKESLFFITSPPRDKGNGTLKKGREMWTYNPKINRVIKLPPSMMSQAWMGSDFSNNDLAKSDSLIYDYVHTLEGTETHEGKTVWVIRSMPEPDAPVIWGMQRLKIREDYVLLMQAFYDEDLEPVKILTGSDIQMMSGRMFPRIMKMHKADAPEDEYTVLEYRELEFKDHLPDNLFTLSALRTSRR</sequence>
<dbReference type="Gene3D" id="2.50.20.10">
    <property type="entry name" value="Lipoprotein localisation LolA/LolB/LppX"/>
    <property type="match status" value="1"/>
</dbReference>
<reference evidence="4" key="2">
    <citation type="submission" date="2019-01" db="EMBL/GenBank/DDBJ databases">
        <title>Genome sequence of Desulfonema ishimotonii strain Tokyo 01.</title>
        <authorList>
            <person name="Fukui M."/>
        </authorList>
    </citation>
    <scope>NUCLEOTIDE SEQUENCE [LARGE SCALE GENOMIC DNA]</scope>
    <source>
        <strain evidence="4">Tokyo 01</strain>
    </source>
</reference>
<dbReference type="AlphaFoldDB" id="A0A401FXT8"/>
<feature type="signal peptide" evidence="1">
    <location>
        <begin position="1"/>
        <end position="23"/>
    </location>
</feature>
<protein>
    <submittedName>
        <fullName evidence="3">Outer membrane lipoprotein-sorting protein</fullName>
    </submittedName>
</protein>
<keyword evidence="4" id="KW-1185">Reference proteome</keyword>
<reference evidence="4" key="1">
    <citation type="submission" date="2017-11" db="EMBL/GenBank/DDBJ databases">
        <authorList>
            <person name="Watanabe M."/>
            <person name="Kojima H."/>
        </authorList>
    </citation>
    <scope>NUCLEOTIDE SEQUENCE [LARGE SCALE GENOMIC DNA]</scope>
    <source>
        <strain evidence="4">Tokyo 01</strain>
    </source>
</reference>
<accession>A0A401FXT8</accession>
<dbReference type="CDD" id="cd16329">
    <property type="entry name" value="LolA_like"/>
    <property type="match status" value="1"/>
</dbReference>
<evidence type="ECO:0000313" key="4">
    <source>
        <dbReference type="Proteomes" id="UP000288096"/>
    </source>
</evidence>